<name>A0ABN7RN26_OIKDI</name>
<keyword evidence="1" id="KW-0812">Transmembrane</keyword>
<protein>
    <submittedName>
        <fullName evidence="2">Oidioi.mRNA.OKI2018_I69.PAR.g9009.t1.cds</fullName>
    </submittedName>
</protein>
<organism evidence="2 3">
    <name type="scientific">Oikopleura dioica</name>
    <name type="common">Tunicate</name>
    <dbReference type="NCBI Taxonomy" id="34765"/>
    <lineage>
        <taxon>Eukaryota</taxon>
        <taxon>Metazoa</taxon>
        <taxon>Chordata</taxon>
        <taxon>Tunicata</taxon>
        <taxon>Appendicularia</taxon>
        <taxon>Copelata</taxon>
        <taxon>Oikopleuridae</taxon>
        <taxon>Oikopleura</taxon>
    </lineage>
</organism>
<gene>
    <name evidence="2" type="ORF">OKIOD_LOCUS567</name>
</gene>
<sequence>MVLVQDIESTLLGGKEINDILEATVSTLSADRILAQIGVGLPILLLAAAIVIDPSLNKLSSIECAPYGNEGYTDGLYNQNYCWERLQNLGSTNQTSDGHFQHHKLFPYLFFGLAFIVFIPHCLFTLVYQEKIRTHCVFMMSALEEGIFEMFSAIKTLLNTDGDQNELKVTRTRIRDVFESSAKSWELDKFEIDQVYCPIINNIENEESGHFCTISDIATRLFICRIYISESQKSLSFKDDCPDKDLQQECNATCRLEYNRCQLLCETDYCLSFCVTQYETCLNDCPCGKNCIVGCTDCDHPLCTTPKNVFFLVIVGEAVDESYVISGDGSTFVPAKINAPIPDDTNWKAYTIESVFAIVKDEVYVFGGAYERGTEKRIVKLIDCNLVELSIRLNGEYFASAAAIAIDDGNAALTCTGWQGICETFDTEKVTLTHFQKFSHAYGSAVRIGSYVYVFSGSVKDFKDEYPIERIHLNSDEIIGTEIIGYHGDRYDIPILYQISSDFCV</sequence>
<keyword evidence="1" id="KW-0472">Membrane</keyword>
<feature type="transmembrane region" description="Helical" evidence="1">
    <location>
        <begin position="33"/>
        <end position="52"/>
    </location>
</feature>
<dbReference type="EMBL" id="OU015568">
    <property type="protein sequence ID" value="CAG5078515.1"/>
    <property type="molecule type" value="Genomic_DNA"/>
</dbReference>
<evidence type="ECO:0000256" key="1">
    <source>
        <dbReference type="SAM" id="Phobius"/>
    </source>
</evidence>
<keyword evidence="1" id="KW-1133">Transmembrane helix</keyword>
<evidence type="ECO:0000313" key="3">
    <source>
        <dbReference type="Proteomes" id="UP001158576"/>
    </source>
</evidence>
<evidence type="ECO:0000313" key="2">
    <source>
        <dbReference type="EMBL" id="CAG5078515.1"/>
    </source>
</evidence>
<keyword evidence="3" id="KW-1185">Reference proteome</keyword>
<feature type="transmembrane region" description="Helical" evidence="1">
    <location>
        <begin position="105"/>
        <end position="128"/>
    </location>
</feature>
<proteinExistence type="predicted"/>
<dbReference type="PANTHER" id="PTHR15759:SF6">
    <property type="entry name" value="INNEXIN"/>
    <property type="match status" value="1"/>
</dbReference>
<reference evidence="2 3" key="1">
    <citation type="submission" date="2021-04" db="EMBL/GenBank/DDBJ databases">
        <authorList>
            <person name="Bliznina A."/>
        </authorList>
    </citation>
    <scope>NUCLEOTIDE SEQUENCE [LARGE SCALE GENOMIC DNA]</scope>
</reference>
<dbReference type="InterPro" id="IPR039099">
    <property type="entry name" value="Pannexin"/>
</dbReference>
<dbReference type="PANTHER" id="PTHR15759">
    <property type="entry name" value="PANNEXIN"/>
    <property type="match status" value="1"/>
</dbReference>
<dbReference type="Proteomes" id="UP001158576">
    <property type="component" value="Chromosome PAR"/>
</dbReference>
<accession>A0ABN7RN26</accession>